<dbReference type="Pfam" id="PF03922">
    <property type="entry name" value="OmpW"/>
    <property type="match status" value="1"/>
</dbReference>
<evidence type="ECO:0000313" key="4">
    <source>
        <dbReference type="Proteomes" id="UP000000366"/>
    </source>
</evidence>
<evidence type="ECO:0000313" key="3">
    <source>
        <dbReference type="EMBL" id="ABM96243.1"/>
    </source>
</evidence>
<dbReference type="RefSeq" id="WP_011830866.1">
    <property type="nucleotide sequence ID" value="NC_008825.1"/>
</dbReference>
<dbReference type="eggNOG" id="COG3047">
    <property type="taxonomic scope" value="Bacteria"/>
</dbReference>
<feature type="signal peptide" evidence="2">
    <location>
        <begin position="1"/>
        <end position="20"/>
    </location>
</feature>
<evidence type="ECO:0000256" key="2">
    <source>
        <dbReference type="SAM" id="SignalP"/>
    </source>
</evidence>
<dbReference type="Proteomes" id="UP000000366">
    <property type="component" value="Chromosome"/>
</dbReference>
<feature type="chain" id="PRO_5002646479" evidence="2">
    <location>
        <begin position="21"/>
        <end position="196"/>
    </location>
</feature>
<organism evidence="3 4">
    <name type="scientific">Methylibium petroleiphilum (strain ATCC BAA-1232 / LMG 22953 / PM1)</name>
    <dbReference type="NCBI Taxonomy" id="420662"/>
    <lineage>
        <taxon>Bacteria</taxon>
        <taxon>Pseudomonadati</taxon>
        <taxon>Pseudomonadota</taxon>
        <taxon>Betaproteobacteria</taxon>
        <taxon>Burkholderiales</taxon>
        <taxon>Sphaerotilaceae</taxon>
        <taxon>Methylibium</taxon>
    </lineage>
</organism>
<dbReference type="Gene3D" id="2.40.160.20">
    <property type="match status" value="1"/>
</dbReference>
<name>A2SL04_METPP</name>
<proteinExistence type="predicted"/>
<dbReference type="GO" id="GO:0055085">
    <property type="term" value="P:transmembrane transport"/>
    <property type="evidence" value="ECO:0007669"/>
    <property type="project" value="TreeGrafter"/>
</dbReference>
<sequence>MKKKILAALALAALGGAATAAPTGGDWLVRVRALHLDPANKDSTGVGLAIDSKTFPELDISYFFTPNWAAELVLTYPQKQDVSASGTRIGSLKHLPPTLSLQYHFLPGAAVQPYLGAGINYTRFSSVDLPAPFSIEKNSVGLAVGAGVDVPLGDRLVLNVDVKKVQIRTDVSAAGVKAGTFKVDPVLFGVGLGWRF</sequence>
<comment type="subcellular location">
    <subcellularLocation>
        <location evidence="1">Cell outer membrane</location>
    </subcellularLocation>
</comment>
<dbReference type="SUPFAM" id="SSF56925">
    <property type="entry name" value="OMPA-like"/>
    <property type="match status" value="1"/>
</dbReference>
<dbReference type="KEGG" id="mpt:Mpe_A3290"/>
<dbReference type="PANTHER" id="PTHR36920:SF1">
    <property type="entry name" value="OUTER MEMBRANE PROTEIN W"/>
    <property type="match status" value="1"/>
</dbReference>
<evidence type="ECO:0000256" key="1">
    <source>
        <dbReference type="ARBA" id="ARBA00004442"/>
    </source>
</evidence>
<keyword evidence="2" id="KW-0732">Signal</keyword>
<keyword evidence="4" id="KW-1185">Reference proteome</keyword>
<dbReference type="AlphaFoldDB" id="A2SL04"/>
<accession>A2SL04</accession>
<dbReference type="GO" id="GO:0009279">
    <property type="term" value="C:cell outer membrane"/>
    <property type="evidence" value="ECO:0007669"/>
    <property type="project" value="UniProtKB-SubCell"/>
</dbReference>
<protein>
    <submittedName>
        <fullName evidence="3">Putative outer membrane signal peptide protein</fullName>
    </submittedName>
</protein>
<dbReference type="PANTHER" id="PTHR36920">
    <property type="match status" value="1"/>
</dbReference>
<dbReference type="EMBL" id="CP000555">
    <property type="protein sequence ID" value="ABM96243.1"/>
    <property type="molecule type" value="Genomic_DNA"/>
</dbReference>
<dbReference type="HOGENOM" id="CLU_042505_0_1_4"/>
<gene>
    <name evidence="3" type="ordered locus">Mpe_A3290</name>
</gene>
<dbReference type="InterPro" id="IPR005618">
    <property type="entry name" value="OMPW"/>
</dbReference>
<dbReference type="STRING" id="420662.Mpe_A3290"/>
<reference evidence="3 4" key="1">
    <citation type="journal article" date="2007" name="J. Bacteriol.">
        <title>Whole-genome analysis of the methyl tert-butyl ether-degrading beta-proteobacterium Methylibium petroleiphilum PM1.</title>
        <authorList>
            <person name="Kane S.R."/>
            <person name="Chakicherla A.Y."/>
            <person name="Chain P.S.G."/>
            <person name="Schmidt R."/>
            <person name="Shin M.W."/>
            <person name="Legler T.C."/>
            <person name="Scow K.M."/>
            <person name="Larimer F.W."/>
            <person name="Lucas S.M."/>
            <person name="Richardson P.M."/>
            <person name="Hristova K.R."/>
        </authorList>
    </citation>
    <scope>NUCLEOTIDE SEQUENCE [LARGE SCALE GENOMIC DNA]</scope>
    <source>
        <strain evidence="4">ATCC BAA-1232 / LMG 22953 / PM1</strain>
    </source>
</reference>
<dbReference type="InterPro" id="IPR011250">
    <property type="entry name" value="OMP/PagP_B-barrel"/>
</dbReference>